<sequence>MVIVGVYIYVDNVAKRLELFNDETISITSSIQDINDIGKVFTDFSQSFTVPASKQNNSIFKHWYENSIDNGFDSRIRINAYIELDTIPFKKGKIQIEKAQYKNGVIDNYQLTFIGSLVSLKDKFAGKQLKDIDFSSYNFAYNGTVVKNRVTGGVTNDVKFPLISSKNVWQYGGGGSNIQNWDISNTATPIYTSDLFPAIKIASIFNAISLNLGLTFQGDFLTDSRFTRAFLWLKNTDLFEEKFKVTKINFQTNTSTTGTQGIFNVFTDTLTYTKPISPAYLSQSNITLTFTSSGIPFTFYVYRNGVKLNEQSYVTQTSPMYLEAPLGESGAYTFHISATSPVTYTSVYYFETKIGATKVSDVTVTQSTSQTTDTVLDIASYMPEISLEDFFTGILKMFNLTCYSTEDSVFKIEQIENWYNAGEIKDITKYLITDNIDIERSKSYKRINFNYQPSESFMNKQYLGIANHEYGDLNYELENDGEDYQISLPFENLLFSKFTATDLQVGYSLQVGFDNYIPAPVILYDYGTIENTSFKINDGSSTTTATSYNVFGQDTNISGVNWTINFGAEQSSFTNFIETNSLYYNYYAEYINNIFNIKARITKVRAIMPIPFLSMLKLNDRVIIRDKRYTINSYTTDLKTGEVNLELLNDFRTI</sequence>
<reference evidence="1" key="1">
    <citation type="submission" date="2020-04" db="EMBL/GenBank/DDBJ databases">
        <authorList>
            <person name="Chiriac C."/>
            <person name="Salcher M."/>
            <person name="Ghai R."/>
            <person name="Kavagutti S V."/>
        </authorList>
    </citation>
    <scope>NUCLEOTIDE SEQUENCE</scope>
</reference>
<protein>
    <submittedName>
        <fullName evidence="1">Uncharacterized protein</fullName>
    </submittedName>
</protein>
<organism evidence="1">
    <name type="scientific">uncultured Caudovirales phage</name>
    <dbReference type="NCBI Taxonomy" id="2100421"/>
    <lineage>
        <taxon>Viruses</taxon>
        <taxon>Duplodnaviria</taxon>
        <taxon>Heunggongvirae</taxon>
        <taxon>Uroviricota</taxon>
        <taxon>Caudoviricetes</taxon>
        <taxon>Peduoviridae</taxon>
        <taxon>Maltschvirus</taxon>
        <taxon>Maltschvirus maltsch</taxon>
    </lineage>
</organism>
<name>A0A6J5LVP7_9CAUD</name>
<accession>A0A6J5LVP7</accession>
<dbReference type="EMBL" id="LR796334">
    <property type="protein sequence ID" value="CAB4137137.1"/>
    <property type="molecule type" value="Genomic_DNA"/>
</dbReference>
<proteinExistence type="predicted"/>
<gene>
    <name evidence="1" type="ORF">UFOVP324_13</name>
</gene>
<evidence type="ECO:0000313" key="1">
    <source>
        <dbReference type="EMBL" id="CAB4137137.1"/>
    </source>
</evidence>